<feature type="coiled-coil region" evidence="1">
    <location>
        <begin position="391"/>
        <end position="491"/>
    </location>
</feature>
<evidence type="ECO:0000256" key="2">
    <source>
        <dbReference type="SAM" id="MobiDB-lite"/>
    </source>
</evidence>
<feature type="compositionally biased region" description="Polar residues" evidence="2">
    <location>
        <begin position="963"/>
        <end position="973"/>
    </location>
</feature>
<feature type="region of interest" description="Disordered" evidence="2">
    <location>
        <begin position="2158"/>
        <end position="2189"/>
    </location>
</feature>
<feature type="region of interest" description="Disordered" evidence="2">
    <location>
        <begin position="329"/>
        <end position="363"/>
    </location>
</feature>
<dbReference type="Ensembl" id="ENSCHIT00000029193.1">
    <property type="protein sequence ID" value="ENSCHIP00000021349.1"/>
    <property type="gene ID" value="ENSCHIG00000019680.1"/>
</dbReference>
<dbReference type="STRING" id="9925.ENSCHIP00000021349"/>
<feature type="coiled-coil region" evidence="1">
    <location>
        <begin position="545"/>
        <end position="614"/>
    </location>
</feature>
<feature type="coiled-coil region" evidence="1">
    <location>
        <begin position="1526"/>
        <end position="1676"/>
    </location>
</feature>
<name>A0A452FAQ7_CAPHI</name>
<evidence type="ECO:0000313" key="4">
    <source>
        <dbReference type="Proteomes" id="UP000291000"/>
    </source>
</evidence>
<feature type="coiled-coil region" evidence="1">
    <location>
        <begin position="1016"/>
        <end position="1119"/>
    </location>
</feature>
<dbReference type="PANTHER" id="PTHR18887:SF2">
    <property type="entry name" value="GOLGIN SUBFAMILY B MEMBER 1"/>
    <property type="match status" value="1"/>
</dbReference>
<dbReference type="InterPro" id="IPR026202">
    <property type="entry name" value="GOLGB1"/>
</dbReference>
<keyword evidence="4" id="KW-1185">Reference proteome</keyword>
<feature type="coiled-coil region" evidence="1">
    <location>
        <begin position="640"/>
        <end position="734"/>
    </location>
</feature>
<feature type="compositionally biased region" description="Basic and acidic residues" evidence="2">
    <location>
        <begin position="1409"/>
        <end position="1434"/>
    </location>
</feature>
<feature type="coiled-coil region" evidence="1">
    <location>
        <begin position="2249"/>
        <end position="2325"/>
    </location>
</feature>
<feature type="region of interest" description="Disordered" evidence="2">
    <location>
        <begin position="1362"/>
        <end position="1434"/>
    </location>
</feature>
<proteinExistence type="predicted"/>
<feature type="coiled-coil region" evidence="1">
    <location>
        <begin position="17"/>
        <end position="223"/>
    </location>
</feature>
<dbReference type="GO" id="GO:0005801">
    <property type="term" value="C:cis-Golgi network"/>
    <property type="evidence" value="ECO:0007669"/>
    <property type="project" value="TreeGrafter"/>
</dbReference>
<reference evidence="4" key="1">
    <citation type="submission" date="2016-04" db="EMBL/GenBank/DDBJ databases">
        <title>Polished mammalian reference genomes with single-molecule sequencing and chromosome conformation capture applied to the Capra hircus genome.</title>
        <authorList>
            <person name="Bickhart D.M."/>
            <person name="Koren S."/>
            <person name="Rosen B."/>
            <person name="Hastie A."/>
            <person name="Liachko I."/>
            <person name="Sullivan S.T."/>
            <person name="Burton J."/>
            <person name="Sayre B.L."/>
            <person name="Huson H.J."/>
            <person name="Lee J."/>
            <person name="Lam E."/>
            <person name="Kelley C.M."/>
            <person name="Hutchison J.L."/>
            <person name="Zhou Y."/>
            <person name="Sun J."/>
            <person name="Crisa A."/>
            <person name="Schwartz J.C."/>
            <person name="Hammond J.A."/>
            <person name="Schroeder S.G."/>
            <person name="Liu G.E."/>
            <person name="Dunham M."/>
            <person name="Shendure J."/>
            <person name="Sonstegard T.S."/>
            <person name="Phillippy A.M."/>
            <person name="Van Tassell C.P."/>
            <person name="Smith T.P."/>
        </authorList>
    </citation>
    <scope>NUCLEOTIDE SEQUENCE [LARGE SCALE GENOMIC DNA]</scope>
</reference>
<feature type="region of interest" description="Disordered" evidence="2">
    <location>
        <begin position="1450"/>
        <end position="1526"/>
    </location>
</feature>
<dbReference type="GeneTree" id="ENSGT00730000111007"/>
<dbReference type="Bgee" id="ENSCHIG00000019680">
    <property type="expression patterns" value="Expressed in adult mammalian kidney and 5 other cell types or tissues"/>
</dbReference>
<gene>
    <name evidence="3" type="primary">LOC108634933</name>
</gene>
<feature type="compositionally biased region" description="Basic and acidic residues" evidence="2">
    <location>
        <begin position="1450"/>
        <end position="1469"/>
    </location>
</feature>
<evidence type="ECO:0000256" key="1">
    <source>
        <dbReference type="SAM" id="Coils"/>
    </source>
</evidence>
<feature type="compositionally biased region" description="Basic and acidic residues" evidence="2">
    <location>
        <begin position="1362"/>
        <end position="1377"/>
    </location>
</feature>
<dbReference type="GO" id="GO:0005793">
    <property type="term" value="C:endoplasmic reticulum-Golgi intermediate compartment"/>
    <property type="evidence" value="ECO:0007669"/>
    <property type="project" value="TreeGrafter"/>
</dbReference>
<evidence type="ECO:0000313" key="3">
    <source>
        <dbReference type="Ensembl" id="ENSCHIP00000021349.1"/>
    </source>
</evidence>
<dbReference type="GO" id="GO:0016020">
    <property type="term" value="C:membrane"/>
    <property type="evidence" value="ECO:0007669"/>
    <property type="project" value="TreeGrafter"/>
</dbReference>
<organism evidence="3 4">
    <name type="scientific">Capra hircus</name>
    <name type="common">Goat</name>
    <dbReference type="NCBI Taxonomy" id="9925"/>
    <lineage>
        <taxon>Eukaryota</taxon>
        <taxon>Metazoa</taxon>
        <taxon>Chordata</taxon>
        <taxon>Craniata</taxon>
        <taxon>Vertebrata</taxon>
        <taxon>Euteleostomi</taxon>
        <taxon>Mammalia</taxon>
        <taxon>Eutheria</taxon>
        <taxon>Laurasiatheria</taxon>
        <taxon>Artiodactyla</taxon>
        <taxon>Ruminantia</taxon>
        <taxon>Pecora</taxon>
        <taxon>Bovidae</taxon>
        <taxon>Caprinae</taxon>
        <taxon>Capra</taxon>
    </lineage>
</organism>
<dbReference type="OMA" id="DTDLGTQ"/>
<dbReference type="Gene3D" id="1.10.287.1490">
    <property type="match status" value="1"/>
</dbReference>
<reference evidence="3" key="3">
    <citation type="submission" date="2025-09" db="UniProtKB">
        <authorList>
            <consortium name="Ensembl"/>
        </authorList>
    </citation>
    <scope>IDENTIFICATION</scope>
</reference>
<feature type="coiled-coil region" evidence="1">
    <location>
        <begin position="270"/>
        <end position="297"/>
    </location>
</feature>
<dbReference type="PANTHER" id="PTHR18887">
    <property type="entry name" value="GOLGI-ASSOCIATED PROTEIN GCP360-RELATED"/>
    <property type="match status" value="1"/>
</dbReference>
<dbReference type="Proteomes" id="UP000291000">
    <property type="component" value="Unassembled WGS sequence"/>
</dbReference>
<feature type="compositionally biased region" description="Basic residues" evidence="2">
    <location>
        <begin position="1388"/>
        <end position="1398"/>
    </location>
</feature>
<feature type="region of interest" description="Disordered" evidence="2">
    <location>
        <begin position="2405"/>
        <end position="2426"/>
    </location>
</feature>
<evidence type="ECO:0008006" key="5">
    <source>
        <dbReference type="Google" id="ProtNLM"/>
    </source>
</evidence>
<reference evidence="3" key="2">
    <citation type="submission" date="2025-08" db="UniProtKB">
        <authorList>
            <consortium name="Ensembl"/>
        </authorList>
    </citation>
    <scope>IDENTIFICATION</scope>
</reference>
<keyword evidence="1" id="KW-0175">Coiled coil</keyword>
<feature type="region of interest" description="Disordered" evidence="2">
    <location>
        <begin position="956"/>
        <end position="975"/>
    </location>
</feature>
<accession>A0A452FAQ7</accession>
<sequence>IMTLYIYTLSKSIKQAKTETFVQLEILSQQLQQMEAEQESKVLIEKMELEVAERKLSFHNLQEEMHHLLEQLEQAGQAQAELQSRHSALEQNLQKSEQELHSACDALKDQNSKLLQDKNEQAAHSAQVIQQLEDQLQQKSEEINQFLNKPPLLKHETASQTCLPDVSHEGTQAVTEESIAFLQKRVVELENEKGVLLLNSVELEELKAENEKLSSQITLLESQKRTGEVDREVHEVNMVDITRLNNSSFSAEESGQDALENTFTQKHKELSVLLLEMKEAQEEIAFLKMQLQGKRAEGDPEFLDQKEMKQIESEGIPPVKMTVLLEDTGQHFPPTPDKENSLTTTEKEEQMSPEHQRRPSEEISLNYTGVELKSAKQDDDDKPSSAVPGICQCHQDELERLKGQVLELEVNLRKAEEIYEKNLDEKAKEIGILTQLIEEFKKNAENTNNAFTALSEERDQLLAQVKELCVVTELRAQVQQLEVSLAEAETQRRLDYESQTAHHDLLTEQIHSLTIEAKSKDVKIEVLQNELDGVQVQFSEQSTLIKSLQSQLQRKESEVLEGAEREREVSNKVEELSQALSQKELEIAKMDQLLLEKKKDVEILQQTIEEKDQQVTEISFSMTEKMVQLNEEKFSLGVEIKTLKEQLNLLSRAEETKKEQMEEDKEIVSSIKQNFDELSPAGLISKEELQRELDLVKKESEQRKRKLQAALINRKELLQKVSRLEEELAKVKDEPSKEILLHESERREVEEDKESKEDLEKCVTSKCQEIEMSLKQIISEKEMELEHIRKDLEEKAAIEEQLQAVVKQMNQNLQEKTNQIDLLQAEVIENQAIIQKLTTGNKDAGDGDSAAPVKEAVAISPLGAGSGEHWKPELEGKIVDLEKEKEQLQKKLQEVLTSRKVILKKAREKERHLREELKQQKDDYNRLQEQFDEQSKENENIGDQLKQLQIQVQESMDRKVPGSGQQEPGSPTQGLEEPLFKATKQQPVQSVSESDLHLDWPSHLGDTNALQGNTAIAQIKTQLKEIEAEKEELELKVNSTINELTKKSEEVFQLQEQINKQDLEIQSLKAESCEAEAHAETLRQKLESSQLEIAGLEQLRELKPELDELQKLISKKEEEVRYLSGLLSEKETALTKVQTEITEQEDLVKALHTQLEMQAKEHDEKIKQFQVELCELKQKPEETGEESKAKQQIQRKLQAALISRKEALKENKGLQEELSLARDTIEHLTKSLADVENQVSAQNREKDVFLGKLALLQEERDKLIAEVDRSLMENQSLSGSCESLKLALEGLTEDKENLTKEIESLKCSKIAESTEWQEKHQELQKEYEILLQSYENVSNEAERIQHVVETVRQEKQELYGKLRSTEANKKETEKQLQEAEQEMEEMKRKMRKFAKSKQQKILELEEENERLRAEVHPAGDTSKDSMEEELERVKTEYKTLSKEFEALKAEKDSLSEEVQHLKHQIEDNVSKQASLEPTEKHDNQLAVTEEATPSAPGEAEEQDSPRPENLESTLSENSAKPDICENVSLHDEINNYLQQIDQLKERITELEEGKQKDQDFSQNLENERDTLLSQIAEEVTKINLLNQQTQEELARITKLKETAEEEKDDLEERLMNQLAELNGSIGNYYQDVTDAQIKNELLESEMQNLKKCVSELEEEKQQLVKEKTKVESEIRKEYMEKIQGAQKGPGNKSHAKELQELLKEKQQETDCIRYQEKISALERTVKALEFVQTESQKDLEVTKENLKAESELASFKVLLDDTQSEAARVLADNLKLKKELQSNKESIKSQMKQKDEDLERRLEQVEEKHLKEKKNMQENWTDIWRGQVTLNKKDKEVKQLQENLDSTVAQLAAFTKSMSSLQDDRDQAKKWERKFSDAIQTKEEEIRLKEENCSVLKDQLRQMSIHMEELKINISRLEHDKQMWESKAQTEVQIQQKVCDTLQGENRELLSQLEETQNLYDDLAKLESELKILRDQSTDLNNSLEKFKENKENLEGIIKQKEADIQNCKFSYEQLETDLQAARQLTSRLHEEINMKEQKIISLLSQHDKEIKELENLLSQEEEENTVLEEENKKLMETLKNMKKENLQQKAQLNSFVKSMSSLQDDRDRIVSDYQQLEERHLSVILEKDQLIQDAATENNKLKEEIRSLRSHMDDLNSENAKLSARADPGRSYRGPLLPSRRRKQDLAKETESLKVSLSQLKKQLTGPLLSFLPLRRSYGTGRGIGSCSEGSCQEGRQTEERIKASSSRYRQKERVAELARDLVEMEQKLLVVTKENKDLTAQIQSFGRSMSSLQNSRDQAHEELEELKRKYEASLKELAQLREQGLLSRERDILVSKAAFPVISTEDNSLPHLEKLNQQLLSKDEQLLHLSSQLEDSYNQVQSFSKAMASLQNERERLLKITQSEEEEQRSAAPPATSPFKKAMSSLQNDRDRLVTILYILYIHTHTHTHR</sequence>
<feature type="coiled-coil region" evidence="1">
    <location>
        <begin position="788"/>
        <end position="826"/>
    </location>
</feature>
<protein>
    <recommendedName>
        <fullName evidence="5">Golgin B1</fullName>
    </recommendedName>
</protein>
<feature type="compositionally biased region" description="Basic and acidic residues" evidence="2">
    <location>
        <begin position="336"/>
        <end position="361"/>
    </location>
</feature>